<evidence type="ECO:0000313" key="10">
    <source>
        <dbReference type="Proteomes" id="UP000256763"/>
    </source>
</evidence>
<dbReference type="AlphaFoldDB" id="A0A3E0X0S2"/>
<dbReference type="GO" id="GO:0020037">
    <property type="term" value="F:heme binding"/>
    <property type="evidence" value="ECO:0007669"/>
    <property type="project" value="InterPro"/>
</dbReference>
<dbReference type="Gene3D" id="1.10.760.10">
    <property type="entry name" value="Cytochrome c-like domain"/>
    <property type="match status" value="1"/>
</dbReference>
<feature type="domain" description="Cytochrome c" evidence="8">
    <location>
        <begin position="27"/>
        <end position="105"/>
    </location>
</feature>
<dbReference type="PANTHER" id="PTHR33751">
    <property type="entry name" value="CBB3-TYPE CYTOCHROME C OXIDASE SUBUNIT FIXP"/>
    <property type="match status" value="1"/>
</dbReference>
<keyword evidence="1" id="KW-0813">Transport</keyword>
<keyword evidence="2 6" id="KW-0349">Heme</keyword>
<reference evidence="10" key="1">
    <citation type="submission" date="2017-05" db="EMBL/GenBank/DDBJ databases">
        <authorList>
            <person name="Sharma S."/>
            <person name="Sidhu C."/>
            <person name="Pinnaka A.K."/>
        </authorList>
    </citation>
    <scope>NUCLEOTIDE SEQUENCE [LARGE SCALE GENOMIC DNA]</scope>
    <source>
        <strain evidence="10">AK93</strain>
    </source>
</reference>
<evidence type="ECO:0000256" key="7">
    <source>
        <dbReference type="SAM" id="SignalP"/>
    </source>
</evidence>
<dbReference type="Proteomes" id="UP000256763">
    <property type="component" value="Unassembled WGS sequence"/>
</dbReference>
<keyword evidence="10" id="KW-1185">Reference proteome</keyword>
<accession>A0A3E0X0S2</accession>
<evidence type="ECO:0000313" key="9">
    <source>
        <dbReference type="EMBL" id="RFA37993.1"/>
    </source>
</evidence>
<dbReference type="GO" id="GO:0046872">
    <property type="term" value="F:metal ion binding"/>
    <property type="evidence" value="ECO:0007669"/>
    <property type="project" value="UniProtKB-KW"/>
</dbReference>
<evidence type="ECO:0000256" key="2">
    <source>
        <dbReference type="ARBA" id="ARBA00022617"/>
    </source>
</evidence>
<dbReference type="GO" id="GO:0009055">
    <property type="term" value="F:electron transfer activity"/>
    <property type="evidence" value="ECO:0007669"/>
    <property type="project" value="InterPro"/>
</dbReference>
<evidence type="ECO:0000259" key="8">
    <source>
        <dbReference type="PROSITE" id="PS51007"/>
    </source>
</evidence>
<evidence type="ECO:0000256" key="1">
    <source>
        <dbReference type="ARBA" id="ARBA00022448"/>
    </source>
</evidence>
<dbReference type="EMBL" id="NFZW01000005">
    <property type="protein sequence ID" value="RFA37993.1"/>
    <property type="molecule type" value="Genomic_DNA"/>
</dbReference>
<dbReference type="InterPro" id="IPR036909">
    <property type="entry name" value="Cyt_c-like_dom_sf"/>
</dbReference>
<feature type="chain" id="PRO_5017762202" evidence="7">
    <location>
        <begin position="24"/>
        <end position="114"/>
    </location>
</feature>
<dbReference type="PANTHER" id="PTHR33751:SF9">
    <property type="entry name" value="CYTOCHROME C4"/>
    <property type="match status" value="1"/>
</dbReference>
<dbReference type="InterPro" id="IPR009056">
    <property type="entry name" value="Cyt_c-like_dom"/>
</dbReference>
<dbReference type="PROSITE" id="PS51007">
    <property type="entry name" value="CYTC"/>
    <property type="match status" value="1"/>
</dbReference>
<sequence length="114" mass="12394">MMKRIFVMAAAVGLLAASFQATASRVGDPVAGREKAAACIACHGEDGNSPNPQFPRLAGQYADYMVQALRDYKSGNRRDPVMNGIAADLSEQDMRDISAYYASQEGDLHVKRLR</sequence>
<gene>
    <name evidence="9" type="ORF">CAL65_06405</name>
</gene>
<name>A0A3E0X0S2_9GAMM</name>
<dbReference type="SUPFAM" id="SSF46626">
    <property type="entry name" value="Cytochrome c"/>
    <property type="match status" value="1"/>
</dbReference>
<dbReference type="Pfam" id="PF00034">
    <property type="entry name" value="Cytochrom_C"/>
    <property type="match status" value="1"/>
</dbReference>
<proteinExistence type="predicted"/>
<evidence type="ECO:0000256" key="4">
    <source>
        <dbReference type="ARBA" id="ARBA00022982"/>
    </source>
</evidence>
<organism evidence="9 10">
    <name type="scientific">Alkalilimnicola ehrlichii</name>
    <dbReference type="NCBI Taxonomy" id="351052"/>
    <lineage>
        <taxon>Bacteria</taxon>
        <taxon>Pseudomonadati</taxon>
        <taxon>Pseudomonadota</taxon>
        <taxon>Gammaproteobacteria</taxon>
        <taxon>Chromatiales</taxon>
        <taxon>Ectothiorhodospiraceae</taxon>
        <taxon>Alkalilimnicola</taxon>
    </lineage>
</organism>
<evidence type="ECO:0000256" key="3">
    <source>
        <dbReference type="ARBA" id="ARBA00022723"/>
    </source>
</evidence>
<evidence type="ECO:0000256" key="5">
    <source>
        <dbReference type="ARBA" id="ARBA00023004"/>
    </source>
</evidence>
<protein>
    <submittedName>
        <fullName evidence="9">Cytochrome C</fullName>
    </submittedName>
</protein>
<keyword evidence="5 6" id="KW-0408">Iron</keyword>
<feature type="signal peptide" evidence="7">
    <location>
        <begin position="1"/>
        <end position="23"/>
    </location>
</feature>
<dbReference type="InterPro" id="IPR050597">
    <property type="entry name" value="Cytochrome_c_Oxidase_Subunit"/>
</dbReference>
<keyword evidence="7" id="KW-0732">Signal</keyword>
<keyword evidence="3 6" id="KW-0479">Metal-binding</keyword>
<evidence type="ECO:0000256" key="6">
    <source>
        <dbReference type="PROSITE-ProRule" id="PRU00433"/>
    </source>
</evidence>
<keyword evidence="4" id="KW-0249">Electron transport</keyword>
<comment type="caution">
    <text evidence="9">The sequence shown here is derived from an EMBL/GenBank/DDBJ whole genome shotgun (WGS) entry which is preliminary data.</text>
</comment>